<name>A0A6A5BDC4_NAEFO</name>
<dbReference type="Gene3D" id="3.30.70.330">
    <property type="match status" value="1"/>
</dbReference>
<dbReference type="VEuPathDB" id="AmoebaDB:NF0004860"/>
<feature type="region of interest" description="Disordered" evidence="2">
    <location>
        <begin position="115"/>
        <end position="138"/>
    </location>
</feature>
<feature type="region of interest" description="Disordered" evidence="2">
    <location>
        <begin position="52"/>
        <end position="77"/>
    </location>
</feature>
<keyword evidence="1" id="KW-0694">RNA-binding</keyword>
<dbReference type="PROSITE" id="PS50102">
    <property type="entry name" value="RRM"/>
    <property type="match status" value="1"/>
</dbReference>
<sequence length="364" mass="41722">MPKSSKEDERVLKKFVEELNRASSEEEEKKKSSSSSTLSKYLNAAPKFVKSGITQIGDRIETTNNKTENSASSEKSLYQPQFAYQDVSLMKEEEKQNKQDSDDASSKKRKANIDEFLDELSNQTTPKKTKRKSDTTQPGYLKITNVNVGISEQNFKKEFSKFGRITNSCLEPSSGTDVVTCFLEFRKTYDAECAMHALQKKKICGQSQNIQITWCSNEEIDELQKKFQKHFDETTKADFVKMLTDLDTRRQTIMIVMGFCLDYQNNAEDIIELFMKNVFSAAAKKSTSFTKKLACLYVFNDILSNQKYGPKYQTLIGDRMLGILQSTLDSADKEQREKVVKILELWKEKAFFSDSKIQGWMAII</sequence>
<feature type="domain" description="CID" evidence="4">
    <location>
        <begin position="231"/>
        <end position="364"/>
    </location>
</feature>
<dbReference type="RefSeq" id="XP_044556795.1">
    <property type="nucleotide sequence ID" value="XM_044713770.1"/>
</dbReference>
<evidence type="ECO:0000256" key="2">
    <source>
        <dbReference type="SAM" id="MobiDB-lite"/>
    </source>
</evidence>
<dbReference type="VEuPathDB" id="AmoebaDB:NfTy_088020"/>
<organism evidence="5 6">
    <name type="scientific">Naegleria fowleri</name>
    <name type="common">Brain eating amoeba</name>
    <dbReference type="NCBI Taxonomy" id="5763"/>
    <lineage>
        <taxon>Eukaryota</taxon>
        <taxon>Discoba</taxon>
        <taxon>Heterolobosea</taxon>
        <taxon>Tetramitia</taxon>
        <taxon>Eutetramitia</taxon>
        <taxon>Vahlkampfiidae</taxon>
        <taxon>Naegleria</taxon>
    </lineage>
</organism>
<accession>A0A6A5BDC4</accession>
<dbReference type="SUPFAM" id="SSF48464">
    <property type="entry name" value="ENTH/VHS domain"/>
    <property type="match status" value="1"/>
</dbReference>
<dbReference type="Proteomes" id="UP000444721">
    <property type="component" value="Unassembled WGS sequence"/>
</dbReference>
<dbReference type="SMART" id="SM00582">
    <property type="entry name" value="RPR"/>
    <property type="match status" value="1"/>
</dbReference>
<feature type="compositionally biased region" description="Polar residues" evidence="2">
    <location>
        <begin position="62"/>
        <end position="77"/>
    </location>
</feature>
<comment type="caution">
    <text evidence="5">The sequence shown here is derived from an EMBL/GenBank/DDBJ whole genome shotgun (WGS) entry which is preliminary data.</text>
</comment>
<gene>
    <name evidence="5" type="ORF">FDP41_009776</name>
</gene>
<dbReference type="PROSITE" id="PS51391">
    <property type="entry name" value="CID"/>
    <property type="match status" value="1"/>
</dbReference>
<dbReference type="CDD" id="cd00590">
    <property type="entry name" value="RRM_SF"/>
    <property type="match status" value="1"/>
</dbReference>
<dbReference type="InterPro" id="IPR035979">
    <property type="entry name" value="RBD_domain_sf"/>
</dbReference>
<dbReference type="InterPro" id="IPR012677">
    <property type="entry name" value="Nucleotide-bd_a/b_plait_sf"/>
</dbReference>
<keyword evidence="6" id="KW-1185">Reference proteome</keyword>
<dbReference type="Pfam" id="PF00076">
    <property type="entry name" value="RRM_1"/>
    <property type="match status" value="1"/>
</dbReference>
<proteinExistence type="predicted"/>
<feature type="domain" description="RRM" evidence="3">
    <location>
        <begin position="139"/>
        <end position="217"/>
    </location>
</feature>
<dbReference type="SUPFAM" id="SSF54928">
    <property type="entry name" value="RNA-binding domain, RBD"/>
    <property type="match status" value="1"/>
</dbReference>
<evidence type="ECO:0000259" key="3">
    <source>
        <dbReference type="PROSITE" id="PS50102"/>
    </source>
</evidence>
<protein>
    <recommendedName>
        <fullName evidence="7">CID domain-containing protein</fullName>
    </recommendedName>
</protein>
<reference evidence="5 6" key="1">
    <citation type="journal article" date="2019" name="Sci. Rep.">
        <title>Nanopore sequencing improves the draft genome of the human pathogenic amoeba Naegleria fowleri.</title>
        <authorList>
            <person name="Liechti N."/>
            <person name="Schurch N."/>
            <person name="Bruggmann R."/>
            <person name="Wittwer M."/>
        </authorList>
    </citation>
    <scope>NUCLEOTIDE SEQUENCE [LARGE SCALE GENOMIC DNA]</scope>
    <source>
        <strain evidence="5 6">ATCC 30894</strain>
    </source>
</reference>
<evidence type="ECO:0000313" key="6">
    <source>
        <dbReference type="Proteomes" id="UP000444721"/>
    </source>
</evidence>
<dbReference type="InterPro" id="IPR000504">
    <property type="entry name" value="RRM_dom"/>
</dbReference>
<dbReference type="EMBL" id="VFQX01000072">
    <property type="protein sequence ID" value="KAF0972080.1"/>
    <property type="molecule type" value="Genomic_DNA"/>
</dbReference>
<evidence type="ECO:0000259" key="4">
    <source>
        <dbReference type="PROSITE" id="PS51391"/>
    </source>
</evidence>
<evidence type="ECO:0000256" key="1">
    <source>
        <dbReference type="PROSITE-ProRule" id="PRU00176"/>
    </source>
</evidence>
<dbReference type="InterPro" id="IPR008942">
    <property type="entry name" value="ENTH_VHS"/>
</dbReference>
<dbReference type="GO" id="GO:0003723">
    <property type="term" value="F:RNA binding"/>
    <property type="evidence" value="ECO:0007669"/>
    <property type="project" value="UniProtKB-UniRule"/>
</dbReference>
<dbReference type="VEuPathDB" id="AmoebaDB:FDP41_009776"/>
<dbReference type="Gene3D" id="1.25.40.90">
    <property type="match status" value="1"/>
</dbReference>
<dbReference type="InterPro" id="IPR006569">
    <property type="entry name" value="CID_dom"/>
</dbReference>
<evidence type="ECO:0000313" key="5">
    <source>
        <dbReference type="EMBL" id="KAF0972080.1"/>
    </source>
</evidence>
<dbReference type="OrthoDB" id="21470at2759"/>
<dbReference type="GeneID" id="68116991"/>
<dbReference type="Pfam" id="PF04818">
    <property type="entry name" value="CID"/>
    <property type="match status" value="1"/>
</dbReference>
<evidence type="ECO:0008006" key="7">
    <source>
        <dbReference type="Google" id="ProtNLM"/>
    </source>
</evidence>
<dbReference type="AlphaFoldDB" id="A0A6A5BDC4"/>